<evidence type="ECO:0000256" key="1">
    <source>
        <dbReference type="SAM" id="MobiDB-lite"/>
    </source>
</evidence>
<evidence type="ECO:0000313" key="3">
    <source>
        <dbReference type="Proteomes" id="UP000287144"/>
    </source>
</evidence>
<feature type="compositionally biased region" description="Polar residues" evidence="1">
    <location>
        <begin position="40"/>
        <end position="50"/>
    </location>
</feature>
<dbReference type="AlphaFoldDB" id="A0A428SZX6"/>
<name>A0A428SZX6_9HYPO</name>
<accession>A0A428SZX6</accession>
<sequence>MSSGYSSNPFPKSLQHTPSTSIDASLPPSIKINHEREQSGGMTSLGNRNSYYNAAEDDFSADTLVPSRRELEQDLSHPINAGVEAEYYISDASEDSVDSFIAWKEKRRGEEGLLYREDYGIAGGGLPGLFEPLPIPKAPAEPPAPIKPPKTPKSPKTPNNKRHHSKQQVNTEKDTKPTTSPSKPNKHLLPTPPRTPQRLILRRRKLRLILGTRTRHATRTQLCLPS</sequence>
<organism evidence="2 3">
    <name type="scientific">Fusarium oligoseptatum</name>
    <dbReference type="NCBI Taxonomy" id="2604345"/>
    <lineage>
        <taxon>Eukaryota</taxon>
        <taxon>Fungi</taxon>
        <taxon>Dikarya</taxon>
        <taxon>Ascomycota</taxon>
        <taxon>Pezizomycotina</taxon>
        <taxon>Sordariomycetes</taxon>
        <taxon>Hypocreomycetidae</taxon>
        <taxon>Hypocreales</taxon>
        <taxon>Nectriaceae</taxon>
        <taxon>Fusarium</taxon>
        <taxon>Fusarium solani species complex</taxon>
    </lineage>
</organism>
<feature type="compositionally biased region" description="Pro residues" evidence="1">
    <location>
        <begin position="133"/>
        <end position="152"/>
    </location>
</feature>
<feature type="region of interest" description="Disordered" evidence="1">
    <location>
        <begin position="132"/>
        <end position="199"/>
    </location>
</feature>
<dbReference type="EMBL" id="NKCK01000155">
    <property type="protein sequence ID" value="RSL95216.1"/>
    <property type="molecule type" value="Genomic_DNA"/>
</dbReference>
<keyword evidence="3" id="KW-1185">Reference proteome</keyword>
<comment type="caution">
    <text evidence="2">The sequence shown here is derived from an EMBL/GenBank/DDBJ whole genome shotgun (WGS) entry which is preliminary data.</text>
</comment>
<evidence type="ECO:0000313" key="2">
    <source>
        <dbReference type="EMBL" id="RSL95216.1"/>
    </source>
</evidence>
<feature type="compositionally biased region" description="Polar residues" evidence="1">
    <location>
        <begin position="1"/>
        <end position="23"/>
    </location>
</feature>
<dbReference type="Proteomes" id="UP000287144">
    <property type="component" value="Unassembled WGS sequence"/>
</dbReference>
<proteinExistence type="predicted"/>
<gene>
    <name evidence="2" type="ORF">CEP52_012211</name>
</gene>
<protein>
    <submittedName>
        <fullName evidence="2">Uncharacterized protein</fullName>
    </submittedName>
</protein>
<feature type="region of interest" description="Disordered" evidence="1">
    <location>
        <begin position="1"/>
        <end position="50"/>
    </location>
</feature>
<reference evidence="2 3" key="1">
    <citation type="submission" date="2017-06" db="EMBL/GenBank/DDBJ databases">
        <title>Comparative genomic analysis of Ambrosia Fusariam Clade fungi.</title>
        <authorList>
            <person name="Stajich J.E."/>
            <person name="Carrillo J."/>
            <person name="Kijimoto T."/>
            <person name="Eskalen A."/>
            <person name="O'Donnell K."/>
            <person name="Kasson M."/>
        </authorList>
    </citation>
    <scope>NUCLEOTIDE SEQUENCE [LARGE SCALE GENOMIC DNA]</scope>
    <source>
        <strain evidence="2 3">NRRL62579</strain>
    </source>
</reference>